<accession>A0A8T0FGU0</accession>
<evidence type="ECO:0000259" key="1">
    <source>
        <dbReference type="Pfam" id="PF23055"/>
    </source>
</evidence>
<dbReference type="EMBL" id="JABXBU010000011">
    <property type="protein sequence ID" value="KAF8790196.1"/>
    <property type="molecule type" value="Genomic_DNA"/>
</dbReference>
<comment type="caution">
    <text evidence="2">The sequence shown here is derived from an EMBL/GenBank/DDBJ whole genome shotgun (WGS) entry which is preliminary data.</text>
</comment>
<dbReference type="Pfam" id="PF23055">
    <property type="entry name" value="DUF7041"/>
    <property type="match status" value="1"/>
</dbReference>
<evidence type="ECO:0000313" key="3">
    <source>
        <dbReference type="Proteomes" id="UP000807504"/>
    </source>
</evidence>
<gene>
    <name evidence="2" type="ORF">HNY73_005257</name>
</gene>
<reference evidence="2" key="1">
    <citation type="journal article" date="2020" name="bioRxiv">
        <title>Chromosome-level reference genome of the European wasp spider Argiope bruennichi: a resource for studies on range expansion and evolutionary adaptation.</title>
        <authorList>
            <person name="Sheffer M.M."/>
            <person name="Hoppe A."/>
            <person name="Krehenwinkel H."/>
            <person name="Uhl G."/>
            <person name="Kuss A.W."/>
            <person name="Jensen L."/>
            <person name="Jensen C."/>
            <person name="Gillespie R.G."/>
            <person name="Hoff K.J."/>
            <person name="Prost S."/>
        </authorList>
    </citation>
    <scope>NUCLEOTIDE SEQUENCE</scope>
</reference>
<dbReference type="PANTHER" id="PTHR33327">
    <property type="entry name" value="ENDONUCLEASE"/>
    <property type="match status" value="1"/>
</dbReference>
<dbReference type="Proteomes" id="UP000807504">
    <property type="component" value="Unassembled WGS sequence"/>
</dbReference>
<dbReference type="InterPro" id="IPR055469">
    <property type="entry name" value="DUF7041"/>
</dbReference>
<feature type="domain" description="DUF7041" evidence="1">
    <location>
        <begin position="17"/>
        <end position="92"/>
    </location>
</feature>
<evidence type="ECO:0000313" key="2">
    <source>
        <dbReference type="EMBL" id="KAF8790196.1"/>
    </source>
</evidence>
<reference evidence="2" key="2">
    <citation type="submission" date="2020-06" db="EMBL/GenBank/DDBJ databases">
        <authorList>
            <person name="Sheffer M."/>
        </authorList>
    </citation>
    <scope>NUCLEOTIDE SEQUENCE</scope>
</reference>
<sequence length="355" mass="39977">MQNEASGNIARVAVKAPPFWRANPQLWCKQMERQFILTGVTTEITKFHHIVSVLQAEELEVVGDIMQDPPAERPYEALRRRLCSQYAQNQRGGIEVLVSSMAAYPRAADIGYHQRQIGAISLDGRRNHGSSNRYYFDPGCVIRGSIIHASPSDGDFIRLSRLEARSRSRSREPGKKTFFARERLTEKREILPTAGITSVSIGELSSENHLALSPGKQKRVTFGPSGDGSTEIHRLYMSDRSKFLIDTGPKKLQIDKHGKRAHSEHRPLETCLFLHDCDSTRHQRQSPRLSKVHHQRYQKGLPDQRLSPTPDGVFGSIFGTPQISLSQVGGSCSGSPLARKKCQCGEKKRNRFQRR</sequence>
<dbReference type="PANTHER" id="PTHR33327:SF3">
    <property type="entry name" value="RNA-DIRECTED DNA POLYMERASE"/>
    <property type="match status" value="1"/>
</dbReference>
<name>A0A8T0FGU0_ARGBR</name>
<organism evidence="2 3">
    <name type="scientific">Argiope bruennichi</name>
    <name type="common">Wasp spider</name>
    <name type="synonym">Aranea bruennichi</name>
    <dbReference type="NCBI Taxonomy" id="94029"/>
    <lineage>
        <taxon>Eukaryota</taxon>
        <taxon>Metazoa</taxon>
        <taxon>Ecdysozoa</taxon>
        <taxon>Arthropoda</taxon>
        <taxon>Chelicerata</taxon>
        <taxon>Arachnida</taxon>
        <taxon>Araneae</taxon>
        <taxon>Araneomorphae</taxon>
        <taxon>Entelegynae</taxon>
        <taxon>Araneoidea</taxon>
        <taxon>Araneidae</taxon>
        <taxon>Argiope</taxon>
    </lineage>
</organism>
<proteinExistence type="predicted"/>
<dbReference type="AlphaFoldDB" id="A0A8T0FGU0"/>
<protein>
    <recommendedName>
        <fullName evidence="1">DUF7041 domain-containing protein</fullName>
    </recommendedName>
</protein>
<keyword evidence="3" id="KW-1185">Reference proteome</keyword>